<dbReference type="GO" id="GO:0051301">
    <property type="term" value="P:cell division"/>
    <property type="evidence" value="ECO:0007669"/>
    <property type="project" value="UniProtKB-KW"/>
</dbReference>
<evidence type="ECO:0000256" key="2">
    <source>
        <dbReference type="ARBA" id="ARBA00022475"/>
    </source>
</evidence>
<dbReference type="EMBL" id="DVNG01000003">
    <property type="protein sequence ID" value="HIU49442.1"/>
    <property type="molecule type" value="Genomic_DNA"/>
</dbReference>
<protein>
    <submittedName>
        <fullName evidence="11">FtsQ-type POTRA domain-containing protein</fullName>
    </submittedName>
</protein>
<dbReference type="PROSITE" id="PS51779">
    <property type="entry name" value="POTRA"/>
    <property type="match status" value="1"/>
</dbReference>
<keyword evidence="5 9" id="KW-1133">Transmembrane helix</keyword>
<comment type="caution">
    <text evidence="11">The sequence shown here is derived from an EMBL/GenBank/DDBJ whole genome shotgun (WGS) entry which is preliminary data.</text>
</comment>
<evidence type="ECO:0000256" key="7">
    <source>
        <dbReference type="ARBA" id="ARBA00023306"/>
    </source>
</evidence>
<comment type="subcellular location">
    <subcellularLocation>
        <location evidence="1">Membrane</location>
    </subcellularLocation>
</comment>
<keyword evidence="6 9" id="KW-0472">Membrane</keyword>
<feature type="compositionally biased region" description="Acidic residues" evidence="8">
    <location>
        <begin position="452"/>
        <end position="472"/>
    </location>
</feature>
<feature type="region of interest" description="Disordered" evidence="8">
    <location>
        <begin position="1"/>
        <end position="76"/>
    </location>
</feature>
<dbReference type="InterPro" id="IPR050487">
    <property type="entry name" value="FtsQ_DivIB"/>
</dbReference>
<dbReference type="InterPro" id="IPR005548">
    <property type="entry name" value="Cell_div_FtsQ/DivIB_C"/>
</dbReference>
<keyword evidence="2" id="KW-1003">Cell membrane</keyword>
<evidence type="ECO:0000256" key="5">
    <source>
        <dbReference type="ARBA" id="ARBA00022989"/>
    </source>
</evidence>
<evidence type="ECO:0000313" key="12">
    <source>
        <dbReference type="Proteomes" id="UP000824118"/>
    </source>
</evidence>
<feature type="compositionally biased region" description="Basic and acidic residues" evidence="8">
    <location>
        <begin position="44"/>
        <end position="61"/>
    </location>
</feature>
<feature type="compositionally biased region" description="Basic and acidic residues" evidence="8">
    <location>
        <begin position="144"/>
        <end position="167"/>
    </location>
</feature>
<dbReference type="PANTHER" id="PTHR37820">
    <property type="entry name" value="CELL DIVISION PROTEIN DIVIB"/>
    <property type="match status" value="1"/>
</dbReference>
<evidence type="ECO:0000256" key="6">
    <source>
        <dbReference type="ARBA" id="ARBA00023136"/>
    </source>
</evidence>
<evidence type="ECO:0000256" key="3">
    <source>
        <dbReference type="ARBA" id="ARBA00022618"/>
    </source>
</evidence>
<evidence type="ECO:0000256" key="8">
    <source>
        <dbReference type="SAM" id="MobiDB-lite"/>
    </source>
</evidence>
<accession>A0A9D1LWW3</accession>
<organism evidence="11 12">
    <name type="scientific">Candidatus Limousia pullorum</name>
    <dbReference type="NCBI Taxonomy" id="2840860"/>
    <lineage>
        <taxon>Bacteria</taxon>
        <taxon>Bacillati</taxon>
        <taxon>Bacillota</taxon>
        <taxon>Clostridia</taxon>
        <taxon>Eubacteriales</taxon>
        <taxon>Oscillospiraceae</taxon>
        <taxon>Oscillospiraceae incertae sedis</taxon>
        <taxon>Candidatus Limousia</taxon>
    </lineage>
</organism>
<dbReference type="Pfam" id="PF03799">
    <property type="entry name" value="FtsQ_DivIB_C"/>
    <property type="match status" value="1"/>
</dbReference>
<evidence type="ECO:0000256" key="4">
    <source>
        <dbReference type="ARBA" id="ARBA00022692"/>
    </source>
</evidence>
<dbReference type="PANTHER" id="PTHR37820:SF1">
    <property type="entry name" value="CELL DIVISION PROTEIN FTSQ"/>
    <property type="match status" value="1"/>
</dbReference>
<proteinExistence type="predicted"/>
<reference evidence="11" key="2">
    <citation type="journal article" date="2021" name="PeerJ">
        <title>Extensive microbial diversity within the chicken gut microbiome revealed by metagenomics and culture.</title>
        <authorList>
            <person name="Gilroy R."/>
            <person name="Ravi A."/>
            <person name="Getino M."/>
            <person name="Pursley I."/>
            <person name="Horton D.L."/>
            <person name="Alikhan N.F."/>
            <person name="Baker D."/>
            <person name="Gharbi K."/>
            <person name="Hall N."/>
            <person name="Watson M."/>
            <person name="Adriaenssens E.M."/>
            <person name="Foster-Nyarko E."/>
            <person name="Jarju S."/>
            <person name="Secka A."/>
            <person name="Antonio M."/>
            <person name="Oren A."/>
            <person name="Chaudhuri R.R."/>
            <person name="La Ragione R."/>
            <person name="Hildebrand F."/>
            <person name="Pallen M.J."/>
        </authorList>
    </citation>
    <scope>NUCLEOTIDE SEQUENCE</scope>
    <source>
        <strain evidence="11">ChiGjej1B1-1684</strain>
    </source>
</reference>
<evidence type="ECO:0000256" key="9">
    <source>
        <dbReference type="SAM" id="Phobius"/>
    </source>
</evidence>
<feature type="compositionally biased region" description="Low complexity" evidence="8">
    <location>
        <begin position="125"/>
        <end position="138"/>
    </location>
</feature>
<keyword evidence="7" id="KW-0131">Cell cycle</keyword>
<dbReference type="Proteomes" id="UP000824118">
    <property type="component" value="Unassembled WGS sequence"/>
</dbReference>
<name>A0A9D1LWW3_9FIRM</name>
<evidence type="ECO:0000256" key="1">
    <source>
        <dbReference type="ARBA" id="ARBA00004370"/>
    </source>
</evidence>
<feature type="domain" description="POTRA" evidence="10">
    <location>
        <begin position="217"/>
        <end position="286"/>
    </location>
</feature>
<feature type="compositionally biased region" description="Basic residues" evidence="8">
    <location>
        <begin position="168"/>
        <end position="186"/>
    </location>
</feature>
<feature type="transmembrane region" description="Helical" evidence="9">
    <location>
        <begin position="194"/>
        <end position="217"/>
    </location>
</feature>
<reference evidence="11" key="1">
    <citation type="submission" date="2020-10" db="EMBL/GenBank/DDBJ databases">
        <authorList>
            <person name="Gilroy R."/>
        </authorList>
    </citation>
    <scope>NUCLEOTIDE SEQUENCE</scope>
    <source>
        <strain evidence="11">ChiGjej1B1-1684</strain>
    </source>
</reference>
<evidence type="ECO:0000259" key="10">
    <source>
        <dbReference type="PROSITE" id="PS51779"/>
    </source>
</evidence>
<dbReference type="InterPro" id="IPR034746">
    <property type="entry name" value="POTRA"/>
</dbReference>
<dbReference type="Pfam" id="PF08478">
    <property type="entry name" value="POTRA_1"/>
    <property type="match status" value="1"/>
</dbReference>
<sequence>MAEKRKVNKTVSKQQPKRKKAPVKSGSQVSGSPKKKRPQGTGRDYPRSRYPAERSPYREPAGDYNPSMSYAGRGQMSYDDFVRNREFFGGDEREYKVHQHRRTGGTVKNKPQQGRNKPTGEKSVQKSAPSQAKKSSSSAKKKTVSRETKPEERNRNQKRSKEIMNERARRRKIKRHAGRAPKTMTPRKRKIKRFLTAFSIFFVIAVISVMLSLTVFFKTERIIVTGETRYAQDEIVELSGIETGENIFLCDKAAASKKIVDALPFVAEANVGFVIPNAITIEIVEEVPSYVIGYSDGYYILGENGRILEKTADNYYNLPVVHGTEMTTNVIGEYADFTDEDITNILNQLVNVLEAYEFDKVTVIDISDTANIKFVYDDRITVIIGYPEDISYKVKTAQTIINEKLDPNNTGLIKGTLDVSMCKETGKSYFNENEVYVPPQTQQATTTPTEETTAEETQEATEAAEETSEETTESAADAA</sequence>
<keyword evidence="3" id="KW-0132">Cell division</keyword>
<dbReference type="Gene3D" id="3.10.20.310">
    <property type="entry name" value="membrane protein fhac"/>
    <property type="match status" value="1"/>
</dbReference>
<dbReference type="InterPro" id="IPR013685">
    <property type="entry name" value="POTRA_FtsQ_type"/>
</dbReference>
<evidence type="ECO:0000313" key="11">
    <source>
        <dbReference type="EMBL" id="HIU49442.1"/>
    </source>
</evidence>
<gene>
    <name evidence="11" type="ORF">IAD22_00295</name>
</gene>
<feature type="compositionally biased region" description="Low complexity" evidence="8">
    <location>
        <begin position="439"/>
        <end position="451"/>
    </location>
</feature>
<feature type="region of interest" description="Disordered" evidence="8">
    <location>
        <begin position="90"/>
        <end position="186"/>
    </location>
</feature>
<keyword evidence="4 9" id="KW-0812">Transmembrane</keyword>
<feature type="region of interest" description="Disordered" evidence="8">
    <location>
        <begin position="437"/>
        <end position="479"/>
    </location>
</feature>
<dbReference type="AlphaFoldDB" id="A0A9D1LWW3"/>
<dbReference type="GO" id="GO:0005886">
    <property type="term" value="C:plasma membrane"/>
    <property type="evidence" value="ECO:0007669"/>
    <property type="project" value="TreeGrafter"/>
</dbReference>